<feature type="binding site" evidence="6">
    <location>
        <position position="231"/>
    </location>
    <ligand>
        <name>a divalent metal cation</name>
        <dbReference type="ChEBI" id="CHEBI:60240"/>
        <label>2</label>
        <note>catalytic</note>
    </ligand>
</feature>
<dbReference type="Pfam" id="PF00557">
    <property type="entry name" value="Peptidase_M24"/>
    <property type="match status" value="1"/>
</dbReference>
<feature type="binding site" evidence="6">
    <location>
        <position position="104"/>
    </location>
    <ligand>
        <name>a divalent metal cation</name>
        <dbReference type="ChEBI" id="CHEBI:60240"/>
        <label>1</label>
    </ligand>
</feature>
<dbReference type="GO" id="GO:0006508">
    <property type="term" value="P:proteolysis"/>
    <property type="evidence" value="ECO:0007669"/>
    <property type="project" value="UniProtKB-KW"/>
</dbReference>
<accession>A0A1F4XI48</accession>
<dbReference type="EC" id="3.4.11.18" evidence="6 7"/>
<dbReference type="PANTHER" id="PTHR43330">
    <property type="entry name" value="METHIONINE AMINOPEPTIDASE"/>
    <property type="match status" value="1"/>
</dbReference>
<comment type="cofactor">
    <cofactor evidence="6">
        <name>Co(2+)</name>
        <dbReference type="ChEBI" id="CHEBI:48828"/>
    </cofactor>
    <cofactor evidence="6">
        <name>Zn(2+)</name>
        <dbReference type="ChEBI" id="CHEBI:29105"/>
    </cofactor>
    <cofactor evidence="6">
        <name>Mn(2+)</name>
        <dbReference type="ChEBI" id="CHEBI:29035"/>
    </cofactor>
    <cofactor evidence="6">
        <name>Fe(2+)</name>
        <dbReference type="ChEBI" id="CHEBI:29033"/>
    </cofactor>
    <text evidence="6">Binds 2 divalent metal cations per subunit. Has a high-affinity and a low affinity metal-binding site. The true nature of the physiological cofactor is under debate. The enzyme is active with cobalt, zinc, manganese or divalent iron ions. Most likely, methionine aminopeptidases function as mononuclear Fe(2+)-metalloproteases under physiological conditions, and the catalytically relevant metal-binding site has been assigned to the histidine-containing high-affinity site.</text>
</comment>
<dbReference type="Gene3D" id="3.90.230.10">
    <property type="entry name" value="Creatinase/methionine aminopeptidase superfamily"/>
    <property type="match status" value="1"/>
</dbReference>
<keyword evidence="5 6" id="KW-0378">Hydrolase</keyword>
<evidence type="ECO:0000256" key="5">
    <source>
        <dbReference type="ARBA" id="ARBA00022801"/>
    </source>
</evidence>
<name>A0A1F4XI48_9BACT</name>
<dbReference type="GO" id="GO:0004239">
    <property type="term" value="F:initiator methionyl aminopeptidase activity"/>
    <property type="evidence" value="ECO:0007669"/>
    <property type="project" value="UniProtKB-UniRule"/>
</dbReference>
<comment type="similarity">
    <text evidence="6">Belongs to the peptidase M24A family. Methionine aminopeptidase type 1 subfamily.</text>
</comment>
<feature type="binding site" evidence="6">
    <location>
        <position position="76"/>
    </location>
    <ligand>
        <name>substrate</name>
    </ligand>
</feature>
<evidence type="ECO:0000313" key="10">
    <source>
        <dbReference type="Proteomes" id="UP000177614"/>
    </source>
</evidence>
<protein>
    <recommendedName>
        <fullName evidence="6 7">Methionine aminopeptidase</fullName>
        <shortName evidence="6">MAP</shortName>
        <shortName evidence="6">MetAP</shortName>
        <ecNumber evidence="6 7">3.4.11.18</ecNumber>
    </recommendedName>
    <alternativeName>
        <fullName evidence="6">Peptidase M</fullName>
    </alternativeName>
</protein>
<feature type="binding site" evidence="6">
    <location>
        <position position="174"/>
    </location>
    <ligand>
        <name>substrate</name>
    </ligand>
</feature>
<keyword evidence="2 6" id="KW-0031">Aminopeptidase</keyword>
<dbReference type="AlphaFoldDB" id="A0A1F4XI48"/>
<evidence type="ECO:0000313" key="9">
    <source>
        <dbReference type="EMBL" id="OGC81405.1"/>
    </source>
</evidence>
<dbReference type="InterPro" id="IPR002467">
    <property type="entry name" value="Pept_M24A_MAP1"/>
</dbReference>
<dbReference type="NCBIfam" id="TIGR00500">
    <property type="entry name" value="met_pdase_I"/>
    <property type="match status" value="1"/>
</dbReference>
<comment type="subunit">
    <text evidence="6">Monomer.</text>
</comment>
<dbReference type="PRINTS" id="PR00599">
    <property type="entry name" value="MAPEPTIDASE"/>
</dbReference>
<feature type="binding site" evidence="6">
    <location>
        <position position="104"/>
    </location>
    <ligand>
        <name>a divalent metal cation</name>
        <dbReference type="ChEBI" id="CHEBI:60240"/>
        <label>2</label>
        <note>catalytic</note>
    </ligand>
</feature>
<dbReference type="GO" id="GO:0005829">
    <property type="term" value="C:cytosol"/>
    <property type="evidence" value="ECO:0007669"/>
    <property type="project" value="TreeGrafter"/>
</dbReference>
<evidence type="ECO:0000256" key="4">
    <source>
        <dbReference type="ARBA" id="ARBA00022723"/>
    </source>
</evidence>
<dbReference type="InterPro" id="IPR001714">
    <property type="entry name" value="Pept_M24_MAP"/>
</dbReference>
<dbReference type="GO" id="GO:0046872">
    <property type="term" value="F:metal ion binding"/>
    <property type="evidence" value="ECO:0007669"/>
    <property type="project" value="UniProtKB-UniRule"/>
</dbReference>
<feature type="binding site" evidence="6">
    <location>
        <position position="200"/>
    </location>
    <ligand>
        <name>a divalent metal cation</name>
        <dbReference type="ChEBI" id="CHEBI:60240"/>
        <label>2</label>
        <note>catalytic</note>
    </ligand>
</feature>
<feature type="binding site" evidence="6">
    <location>
        <position position="93"/>
    </location>
    <ligand>
        <name>a divalent metal cation</name>
        <dbReference type="ChEBI" id="CHEBI:60240"/>
        <label>1</label>
    </ligand>
</feature>
<dbReference type="HAMAP" id="MF_01974">
    <property type="entry name" value="MetAP_1"/>
    <property type="match status" value="1"/>
</dbReference>
<gene>
    <name evidence="6" type="primary">map</name>
    <name evidence="9" type="ORF">A2V81_04075</name>
</gene>
<dbReference type="InterPro" id="IPR036005">
    <property type="entry name" value="Creatinase/aminopeptidase-like"/>
</dbReference>
<keyword evidence="4 6" id="KW-0479">Metal-binding</keyword>
<organism evidence="9 10">
    <name type="scientific">Candidatus Abawacabacteria bacterium RBG_16_42_10</name>
    <dbReference type="NCBI Taxonomy" id="1817814"/>
    <lineage>
        <taxon>Bacteria</taxon>
        <taxon>Candidatus Abawacaibacteriota</taxon>
    </lineage>
</organism>
<comment type="catalytic activity">
    <reaction evidence="6 7">
        <text>Release of N-terminal amino acids, preferentially methionine, from peptides and arylamides.</text>
        <dbReference type="EC" id="3.4.11.18"/>
    </reaction>
</comment>
<evidence type="ECO:0000256" key="6">
    <source>
        <dbReference type="HAMAP-Rule" id="MF_01974"/>
    </source>
</evidence>
<evidence type="ECO:0000256" key="1">
    <source>
        <dbReference type="ARBA" id="ARBA00002521"/>
    </source>
</evidence>
<sequence>MMIKSEQEISIMAEAGKKLKFVLTELRKAVKPGITTLDLNTLAERLIIEQGAKVSFKGYQGYPFTLCTSVNEEVVHTFPSDRILEEGDIISLDLGLIWQGWQSDSAITVGVGKIAEEAERLLRITEESLWKGIAQVKPGNTVGDIGAAVQEHAEKAGYGVVRALTGHGIGTKLHEPPAIPNFGKKHKGMSLQEGMVIAVEPMITMGHYNVDIDPKHWTVKTKDGSLAAHFEHTIAIIKNGHKVLTA</sequence>
<dbReference type="PANTHER" id="PTHR43330:SF27">
    <property type="entry name" value="METHIONINE AMINOPEPTIDASE"/>
    <property type="match status" value="1"/>
</dbReference>
<dbReference type="Proteomes" id="UP000177614">
    <property type="component" value="Unassembled WGS sequence"/>
</dbReference>
<comment type="function">
    <text evidence="1 6">Removes the N-terminal methionine from nascent proteins. The N-terminal methionine is often cleaved when the second residue in the primary sequence is small and uncharged (Met-Ala-, Cys, Gly, Pro, Ser, Thr, or Val). Requires deformylation of the N(alpha)-formylated initiator methionine before it can be hydrolyzed.</text>
</comment>
<feature type="binding site" evidence="6">
    <location>
        <position position="231"/>
    </location>
    <ligand>
        <name>a divalent metal cation</name>
        <dbReference type="ChEBI" id="CHEBI:60240"/>
        <label>1</label>
    </ligand>
</feature>
<evidence type="ECO:0000256" key="7">
    <source>
        <dbReference type="RuleBase" id="RU003653"/>
    </source>
</evidence>
<comment type="caution">
    <text evidence="9">The sequence shown here is derived from an EMBL/GenBank/DDBJ whole genome shotgun (WGS) entry which is preliminary data.</text>
</comment>
<evidence type="ECO:0000256" key="2">
    <source>
        <dbReference type="ARBA" id="ARBA00022438"/>
    </source>
</evidence>
<proteinExistence type="inferred from homology"/>
<reference evidence="9 10" key="1">
    <citation type="journal article" date="2016" name="Nat. Commun.">
        <title>Thousands of microbial genomes shed light on interconnected biogeochemical processes in an aquifer system.</title>
        <authorList>
            <person name="Anantharaman K."/>
            <person name="Brown C.T."/>
            <person name="Hug L.A."/>
            <person name="Sharon I."/>
            <person name="Castelle C.J."/>
            <person name="Probst A.J."/>
            <person name="Thomas B.C."/>
            <person name="Singh A."/>
            <person name="Wilkins M.J."/>
            <person name="Karaoz U."/>
            <person name="Brodie E.L."/>
            <person name="Williams K.H."/>
            <person name="Hubbard S.S."/>
            <person name="Banfield J.F."/>
        </authorList>
    </citation>
    <scope>NUCLEOTIDE SEQUENCE [LARGE SCALE GENOMIC DNA]</scope>
</reference>
<dbReference type="STRING" id="1817814.A2V81_04075"/>
<evidence type="ECO:0000256" key="3">
    <source>
        <dbReference type="ARBA" id="ARBA00022670"/>
    </source>
</evidence>
<evidence type="ECO:0000259" key="8">
    <source>
        <dbReference type="Pfam" id="PF00557"/>
    </source>
</evidence>
<dbReference type="GO" id="GO:0070006">
    <property type="term" value="F:metalloaminopeptidase activity"/>
    <property type="evidence" value="ECO:0007669"/>
    <property type="project" value="UniProtKB-UniRule"/>
</dbReference>
<feature type="binding site" evidence="6">
    <location>
        <position position="167"/>
    </location>
    <ligand>
        <name>a divalent metal cation</name>
        <dbReference type="ChEBI" id="CHEBI:60240"/>
        <label>2</label>
        <note>catalytic</note>
    </ligand>
</feature>
<dbReference type="SUPFAM" id="SSF55920">
    <property type="entry name" value="Creatinase/aminopeptidase"/>
    <property type="match status" value="1"/>
</dbReference>
<dbReference type="CDD" id="cd01086">
    <property type="entry name" value="MetAP1"/>
    <property type="match status" value="1"/>
</dbReference>
<feature type="domain" description="Peptidase M24" evidence="8">
    <location>
        <begin position="11"/>
        <end position="236"/>
    </location>
</feature>
<dbReference type="InterPro" id="IPR000994">
    <property type="entry name" value="Pept_M24"/>
</dbReference>
<keyword evidence="3 6" id="KW-0645">Protease</keyword>
<dbReference type="EMBL" id="MEWR01000027">
    <property type="protein sequence ID" value="OGC81405.1"/>
    <property type="molecule type" value="Genomic_DNA"/>
</dbReference>